<dbReference type="GO" id="GO:0000981">
    <property type="term" value="F:DNA-binding transcription factor activity, RNA polymerase II-specific"/>
    <property type="evidence" value="ECO:0007669"/>
    <property type="project" value="InterPro"/>
</dbReference>
<keyword evidence="3" id="KW-0238">DNA-binding</keyword>
<dbReference type="AlphaFoldDB" id="A0A5N6SKS4"/>
<evidence type="ECO:0000313" key="9">
    <source>
        <dbReference type="Proteomes" id="UP000325672"/>
    </source>
</evidence>
<keyword evidence="1" id="KW-0479">Metal-binding</keyword>
<keyword evidence="2" id="KW-0805">Transcription regulation</keyword>
<feature type="region of interest" description="Disordered" evidence="6">
    <location>
        <begin position="597"/>
        <end position="616"/>
    </location>
</feature>
<feature type="region of interest" description="Disordered" evidence="6">
    <location>
        <begin position="672"/>
        <end position="691"/>
    </location>
</feature>
<evidence type="ECO:0000313" key="8">
    <source>
        <dbReference type="EMBL" id="KAE8135282.1"/>
    </source>
</evidence>
<dbReference type="SUPFAM" id="SSF57701">
    <property type="entry name" value="Zn2/Cys6 DNA-binding domain"/>
    <property type="match status" value="1"/>
</dbReference>
<keyword evidence="5" id="KW-0539">Nucleus</keyword>
<dbReference type="InterPro" id="IPR036864">
    <property type="entry name" value="Zn2-C6_fun-type_DNA-bd_sf"/>
</dbReference>
<protein>
    <submittedName>
        <fullName evidence="8">Fungal-specific transcription factor domain-containing protein</fullName>
    </submittedName>
</protein>
<dbReference type="GO" id="GO:0003677">
    <property type="term" value="F:DNA binding"/>
    <property type="evidence" value="ECO:0007669"/>
    <property type="project" value="UniProtKB-KW"/>
</dbReference>
<dbReference type="CDD" id="cd12148">
    <property type="entry name" value="fungal_TF_MHR"/>
    <property type="match status" value="1"/>
</dbReference>
<dbReference type="Pfam" id="PF04082">
    <property type="entry name" value="Fungal_trans"/>
    <property type="match status" value="1"/>
</dbReference>
<feature type="compositionally biased region" description="Polar residues" evidence="6">
    <location>
        <begin position="598"/>
        <end position="616"/>
    </location>
</feature>
<dbReference type="GO" id="GO:0008270">
    <property type="term" value="F:zinc ion binding"/>
    <property type="evidence" value="ECO:0007669"/>
    <property type="project" value="InterPro"/>
</dbReference>
<evidence type="ECO:0000256" key="3">
    <source>
        <dbReference type="ARBA" id="ARBA00023125"/>
    </source>
</evidence>
<evidence type="ECO:0000256" key="6">
    <source>
        <dbReference type="SAM" id="MobiDB-lite"/>
    </source>
</evidence>
<dbReference type="PROSITE" id="PS00463">
    <property type="entry name" value="ZN2_CY6_FUNGAL_1"/>
    <property type="match status" value="1"/>
</dbReference>
<dbReference type="Gene3D" id="4.10.240.10">
    <property type="entry name" value="Zn(2)-C6 fungal-type DNA-binding domain"/>
    <property type="match status" value="1"/>
</dbReference>
<dbReference type="Pfam" id="PF00172">
    <property type="entry name" value="Zn_clus"/>
    <property type="match status" value="1"/>
</dbReference>
<dbReference type="SMART" id="SM00066">
    <property type="entry name" value="GAL4"/>
    <property type="match status" value="1"/>
</dbReference>
<gene>
    <name evidence="8" type="ORF">BDV38DRAFT_285110</name>
</gene>
<dbReference type="GeneID" id="43644627"/>
<dbReference type="CDD" id="cd00067">
    <property type="entry name" value="GAL4"/>
    <property type="match status" value="1"/>
</dbReference>
<keyword evidence="9" id="KW-1185">Reference proteome</keyword>
<evidence type="ECO:0000259" key="7">
    <source>
        <dbReference type="PROSITE" id="PS50048"/>
    </source>
</evidence>
<evidence type="ECO:0000256" key="4">
    <source>
        <dbReference type="ARBA" id="ARBA00023163"/>
    </source>
</evidence>
<keyword evidence="4" id="KW-0804">Transcription</keyword>
<dbReference type="PANTHER" id="PTHR47425">
    <property type="entry name" value="FARB-RELATED"/>
    <property type="match status" value="1"/>
</dbReference>
<dbReference type="RefSeq" id="XP_031911345.1">
    <property type="nucleotide sequence ID" value="XM_032060417.1"/>
</dbReference>
<dbReference type="PANTHER" id="PTHR47425:SF2">
    <property type="entry name" value="FARB-RELATED"/>
    <property type="match status" value="1"/>
</dbReference>
<dbReference type="GO" id="GO:0006351">
    <property type="term" value="P:DNA-templated transcription"/>
    <property type="evidence" value="ECO:0007669"/>
    <property type="project" value="InterPro"/>
</dbReference>
<dbReference type="InterPro" id="IPR001138">
    <property type="entry name" value="Zn2Cys6_DnaBD"/>
</dbReference>
<dbReference type="OrthoDB" id="4161332at2759"/>
<feature type="compositionally biased region" description="Polar residues" evidence="6">
    <location>
        <begin position="1"/>
        <end position="11"/>
    </location>
</feature>
<dbReference type="InterPro" id="IPR052761">
    <property type="entry name" value="Fungal_Detox/Toxin_TFs"/>
</dbReference>
<accession>A0A5N6SKS4</accession>
<dbReference type="Proteomes" id="UP000325672">
    <property type="component" value="Unassembled WGS sequence"/>
</dbReference>
<name>A0A5N6SKS4_ASPPS</name>
<dbReference type="PROSITE" id="PS50048">
    <property type="entry name" value="ZN2_CY6_FUNGAL_2"/>
    <property type="match status" value="1"/>
</dbReference>
<dbReference type="InterPro" id="IPR007219">
    <property type="entry name" value="XnlR_reg_dom"/>
</dbReference>
<evidence type="ECO:0000256" key="5">
    <source>
        <dbReference type="ARBA" id="ARBA00023242"/>
    </source>
</evidence>
<feature type="region of interest" description="Disordered" evidence="6">
    <location>
        <begin position="76"/>
        <end position="107"/>
    </location>
</feature>
<organism evidence="8 9">
    <name type="scientific">Aspergillus pseudotamarii</name>
    <dbReference type="NCBI Taxonomy" id="132259"/>
    <lineage>
        <taxon>Eukaryota</taxon>
        <taxon>Fungi</taxon>
        <taxon>Dikarya</taxon>
        <taxon>Ascomycota</taxon>
        <taxon>Pezizomycotina</taxon>
        <taxon>Eurotiomycetes</taxon>
        <taxon>Eurotiomycetidae</taxon>
        <taxon>Eurotiales</taxon>
        <taxon>Aspergillaceae</taxon>
        <taxon>Aspergillus</taxon>
        <taxon>Aspergillus subgen. Circumdati</taxon>
    </lineage>
</organism>
<feature type="domain" description="Zn(2)-C6 fungal-type" evidence="7">
    <location>
        <begin position="35"/>
        <end position="67"/>
    </location>
</feature>
<proteinExistence type="predicted"/>
<reference evidence="8 9" key="1">
    <citation type="submission" date="2019-04" db="EMBL/GenBank/DDBJ databases">
        <title>Friends and foes A comparative genomics study of 23 Aspergillus species from section Flavi.</title>
        <authorList>
            <consortium name="DOE Joint Genome Institute"/>
            <person name="Kjaerbolling I."/>
            <person name="Vesth T."/>
            <person name="Frisvad J.C."/>
            <person name="Nybo J.L."/>
            <person name="Theobald S."/>
            <person name="Kildgaard S."/>
            <person name="Isbrandt T."/>
            <person name="Kuo A."/>
            <person name="Sato A."/>
            <person name="Lyhne E.K."/>
            <person name="Kogle M.E."/>
            <person name="Wiebenga A."/>
            <person name="Kun R.S."/>
            <person name="Lubbers R.J."/>
            <person name="Makela M.R."/>
            <person name="Barry K."/>
            <person name="Chovatia M."/>
            <person name="Clum A."/>
            <person name="Daum C."/>
            <person name="Haridas S."/>
            <person name="He G."/>
            <person name="LaButti K."/>
            <person name="Lipzen A."/>
            <person name="Mondo S."/>
            <person name="Riley R."/>
            <person name="Salamov A."/>
            <person name="Simmons B.A."/>
            <person name="Magnuson J.K."/>
            <person name="Henrissat B."/>
            <person name="Mortensen U.H."/>
            <person name="Larsen T.O."/>
            <person name="Devries R.P."/>
            <person name="Grigoriev I.V."/>
            <person name="Machida M."/>
            <person name="Baker S.E."/>
            <person name="Andersen M.R."/>
        </authorList>
    </citation>
    <scope>NUCLEOTIDE SEQUENCE [LARGE SCALE GENOMIC DNA]</scope>
    <source>
        <strain evidence="8 9">CBS 117625</strain>
    </source>
</reference>
<evidence type="ECO:0000256" key="2">
    <source>
        <dbReference type="ARBA" id="ARBA00023015"/>
    </source>
</evidence>
<sequence>MSTHISANPRQQMVDGSADGIHGQRARRTRRAPLACQHCRRRKVRCNLAIEGPPCVNCRLDGWSCVLPPRKLPRCLAPKRKGDDDHPPESRGEDCPQDPNDAKEQRENNNAACLKPAHRQIKNSGARASISSTLVPFAYYPYLNVPNLDRLPASDIAYLDSQKCFSVPSGEFLETLISHYFLYVHPCLPVINEAEFWPVFRQRERGKTFSLLLFQTMLFVATSYLPVEYVKRSGAQSIIALRDTFYKRAKVPAPTLIYDFSLEDDQLRLCQAAILLTYRCSSIDQLSNTTWLALGIQHARAVKAHVYHRYPDNERATRVTLKRLWWCLIIRDRLLSLGVRRAVQILPDHFDVASHSPLTCEDLEDEVHASEVYDATTKKRLLDILTSQCHLAVAMTLLLMTVYPPGGPLTFGEDSTLILARTDDLKERLQFWESNHMIQVSPSDCQWHRSVAFYCQLISLYYQSARLVLYHYISFCLSVQNDRESTAHDLESQELHLMDALTTMNQRVKRFVIDGTAGQLPIGVVAYTVAPQILLNINLRLSRNDIDRHRQEHLLRFYTEISRLYSIRYDVAYISSWIRHIVQLFDLSVSRCGLGPARQQSQLSDEPSQTPVATTNRYSKGGLSELLRTKPSVYFELVAVVDYSMSTGRGALEAPSSFTILPSFLRYKDPNPPISSPIEDSSTHEPADDEPLSCSEMANLQGVISGECDFFPLDGMCPARASTASPAMMPSDNEGIQMNNTPFVHESSSFADNIWRDLGLCGE</sequence>
<feature type="compositionally biased region" description="Basic and acidic residues" evidence="6">
    <location>
        <begin position="80"/>
        <end position="107"/>
    </location>
</feature>
<evidence type="ECO:0000256" key="1">
    <source>
        <dbReference type="ARBA" id="ARBA00022723"/>
    </source>
</evidence>
<dbReference type="EMBL" id="ML743595">
    <property type="protein sequence ID" value="KAE8135282.1"/>
    <property type="molecule type" value="Genomic_DNA"/>
</dbReference>
<dbReference type="GO" id="GO:0009893">
    <property type="term" value="P:positive regulation of metabolic process"/>
    <property type="evidence" value="ECO:0007669"/>
    <property type="project" value="UniProtKB-ARBA"/>
</dbReference>
<feature type="region of interest" description="Disordered" evidence="6">
    <location>
        <begin position="1"/>
        <end position="31"/>
    </location>
</feature>